<dbReference type="GeneID" id="19302664"/>
<dbReference type="PANTHER" id="PTHR37610:SF83">
    <property type="entry name" value="RETROTRANSPOSON COPIA-LIKE N-TERMINAL DOMAIN-CONTAINING PROTEIN"/>
    <property type="match status" value="1"/>
</dbReference>
<evidence type="ECO:0008006" key="3">
    <source>
        <dbReference type="Google" id="ProtNLM"/>
    </source>
</evidence>
<accession>S7RFJ5</accession>
<name>S7RFJ5_GLOTA</name>
<dbReference type="OMA" id="NSDIDAH"/>
<evidence type="ECO:0000313" key="1">
    <source>
        <dbReference type="EMBL" id="EPQ51289.1"/>
    </source>
</evidence>
<gene>
    <name evidence="1" type="ORF">GLOTRDRAFT_133164</name>
</gene>
<dbReference type="Pfam" id="PF14223">
    <property type="entry name" value="Retrotran_gag_2"/>
    <property type="match status" value="1"/>
</dbReference>
<dbReference type="eggNOG" id="ENOG502RVD3">
    <property type="taxonomic scope" value="Eukaryota"/>
</dbReference>
<organism evidence="1 2">
    <name type="scientific">Gloeophyllum trabeum (strain ATCC 11539 / FP-39264 / Madison 617)</name>
    <name type="common">Brown rot fungus</name>
    <dbReference type="NCBI Taxonomy" id="670483"/>
    <lineage>
        <taxon>Eukaryota</taxon>
        <taxon>Fungi</taxon>
        <taxon>Dikarya</taxon>
        <taxon>Basidiomycota</taxon>
        <taxon>Agaricomycotina</taxon>
        <taxon>Agaricomycetes</taxon>
        <taxon>Gloeophyllales</taxon>
        <taxon>Gloeophyllaceae</taxon>
        <taxon>Gloeophyllum</taxon>
    </lineage>
</organism>
<dbReference type="KEGG" id="gtr:GLOTRDRAFT_133164"/>
<dbReference type="RefSeq" id="XP_007870274.1">
    <property type="nucleotide sequence ID" value="XM_007872083.1"/>
</dbReference>
<dbReference type="EMBL" id="KB469311">
    <property type="protein sequence ID" value="EPQ51289.1"/>
    <property type="molecule type" value="Genomic_DNA"/>
</dbReference>
<dbReference type="PANTHER" id="PTHR37610">
    <property type="entry name" value="CCHC-TYPE DOMAIN-CONTAINING PROTEIN"/>
    <property type="match status" value="1"/>
</dbReference>
<protein>
    <recommendedName>
        <fullName evidence="3">Retrotransposon Copia-like N-terminal domain-containing protein</fullName>
    </recommendedName>
</protein>
<evidence type="ECO:0000313" key="2">
    <source>
        <dbReference type="Proteomes" id="UP000030669"/>
    </source>
</evidence>
<dbReference type="AlphaFoldDB" id="S7RFJ5"/>
<keyword evidence="2" id="KW-1185">Reference proteome</keyword>
<dbReference type="HOGENOM" id="CLU_1240259_0_0_1"/>
<proteinExistence type="predicted"/>
<dbReference type="OrthoDB" id="3265539at2759"/>
<reference evidence="1 2" key="1">
    <citation type="journal article" date="2012" name="Science">
        <title>The Paleozoic origin of enzymatic lignin decomposition reconstructed from 31 fungal genomes.</title>
        <authorList>
            <person name="Floudas D."/>
            <person name="Binder M."/>
            <person name="Riley R."/>
            <person name="Barry K."/>
            <person name="Blanchette R.A."/>
            <person name="Henrissat B."/>
            <person name="Martinez A.T."/>
            <person name="Otillar R."/>
            <person name="Spatafora J.W."/>
            <person name="Yadav J.S."/>
            <person name="Aerts A."/>
            <person name="Benoit I."/>
            <person name="Boyd A."/>
            <person name="Carlson A."/>
            <person name="Copeland A."/>
            <person name="Coutinho P.M."/>
            <person name="de Vries R.P."/>
            <person name="Ferreira P."/>
            <person name="Findley K."/>
            <person name="Foster B."/>
            <person name="Gaskell J."/>
            <person name="Glotzer D."/>
            <person name="Gorecki P."/>
            <person name="Heitman J."/>
            <person name="Hesse C."/>
            <person name="Hori C."/>
            <person name="Igarashi K."/>
            <person name="Jurgens J.A."/>
            <person name="Kallen N."/>
            <person name="Kersten P."/>
            <person name="Kohler A."/>
            <person name="Kuees U."/>
            <person name="Kumar T.K.A."/>
            <person name="Kuo A."/>
            <person name="LaButti K."/>
            <person name="Larrondo L.F."/>
            <person name="Lindquist E."/>
            <person name="Ling A."/>
            <person name="Lombard V."/>
            <person name="Lucas S."/>
            <person name="Lundell T."/>
            <person name="Martin R."/>
            <person name="McLaughlin D.J."/>
            <person name="Morgenstern I."/>
            <person name="Morin E."/>
            <person name="Murat C."/>
            <person name="Nagy L.G."/>
            <person name="Nolan M."/>
            <person name="Ohm R.A."/>
            <person name="Patyshakuliyeva A."/>
            <person name="Rokas A."/>
            <person name="Ruiz-Duenas F.J."/>
            <person name="Sabat G."/>
            <person name="Salamov A."/>
            <person name="Samejima M."/>
            <person name="Schmutz J."/>
            <person name="Slot J.C."/>
            <person name="St John F."/>
            <person name="Stenlid J."/>
            <person name="Sun H."/>
            <person name="Sun S."/>
            <person name="Syed K."/>
            <person name="Tsang A."/>
            <person name="Wiebenga A."/>
            <person name="Young D."/>
            <person name="Pisabarro A."/>
            <person name="Eastwood D.C."/>
            <person name="Martin F."/>
            <person name="Cullen D."/>
            <person name="Grigoriev I.V."/>
            <person name="Hibbett D.S."/>
        </authorList>
    </citation>
    <scope>NUCLEOTIDE SEQUENCE [LARGE SCALE GENOMIC DNA]</scope>
    <source>
        <strain evidence="1 2">ATCC 11539</strain>
    </source>
</reference>
<dbReference type="Proteomes" id="UP000030669">
    <property type="component" value="Unassembled WGS sequence"/>
</dbReference>
<sequence>MSTSHQVIPMEPKLLGSENWLIWKEKIRNALDARGLLDIVDGIETCPSEAATTTPALKDAETASQVTTSPSLWDRRNAMACSQIMLNISDEEIPITMGLKSAKAVWDALHKRFESTSTLSLTLALADFYEKKFLAGNDLRAHLNKLKMLHSILDPSWPHIIETIDISKTDSDSTIARLLSILEARDDKPQDRLTPENADSAHRISPPELIRHSAHMPLGFYGL</sequence>